<comment type="subcellular location">
    <subcellularLocation>
        <location evidence="2">Cell membrane</location>
        <topology evidence="2">Peripheral membrane protein</topology>
    </subcellularLocation>
    <subcellularLocation>
        <location evidence="4">Cytoplasm</location>
    </subcellularLocation>
    <subcellularLocation>
        <location evidence="3">Endoplasmic reticulum</location>
    </subcellularLocation>
    <subcellularLocation>
        <location evidence="1">Nucleus</location>
    </subcellularLocation>
</comment>
<keyword evidence="8" id="KW-0963">Cytoplasm</keyword>
<evidence type="ECO:0000256" key="6">
    <source>
        <dbReference type="ARBA" id="ARBA00010057"/>
    </source>
</evidence>
<name>A0A437DE42_ORYJA</name>
<dbReference type="GO" id="GO:0005634">
    <property type="term" value="C:nucleus"/>
    <property type="evidence" value="ECO:0007669"/>
    <property type="project" value="UniProtKB-SubCell"/>
</dbReference>
<evidence type="ECO:0000256" key="9">
    <source>
        <dbReference type="ARBA" id="ARBA00022786"/>
    </source>
</evidence>
<dbReference type="GO" id="GO:0005886">
    <property type="term" value="C:plasma membrane"/>
    <property type="evidence" value="ECO:0007669"/>
    <property type="project" value="UniProtKB-SubCell"/>
</dbReference>
<evidence type="ECO:0000256" key="15">
    <source>
        <dbReference type="ARBA" id="ARBA00080646"/>
    </source>
</evidence>
<comment type="function">
    <text evidence="13">Involved in the ubiquitination and subsequent proteasomal degradation via the von Hippel-Lindau ubiquitination complex. Seems to act as a target recruitment subunit in the E3 ubiquitin ligase complex and recruits hydroxylated hypoxia-inducible factor (HIF) under normoxic conditions. Involved in transcriptional repression through interaction with HIF1A, HIF1AN and histone deacetylases. Ubiquitinates, in an oxygen-responsive manner, ADRB2. Acts as a negative regulator of mTORC1 by promoting ubiquitination and degradation of RPTOR.</text>
</comment>
<evidence type="ECO:0000256" key="2">
    <source>
        <dbReference type="ARBA" id="ARBA00004202"/>
    </source>
</evidence>
<evidence type="ECO:0000256" key="3">
    <source>
        <dbReference type="ARBA" id="ARBA00004240"/>
    </source>
</evidence>
<evidence type="ECO:0000259" key="16">
    <source>
        <dbReference type="Pfam" id="PF01847"/>
    </source>
</evidence>
<keyword evidence="10" id="KW-0256">Endoplasmic reticulum</keyword>
<dbReference type="InterPro" id="IPR024053">
    <property type="entry name" value="VHL_beta_dom"/>
</dbReference>
<feature type="domain" description="von Hippel-Lindau disease tumour suppressor alpha" evidence="17">
    <location>
        <begin position="149"/>
        <end position="195"/>
    </location>
</feature>
<evidence type="ECO:0000256" key="1">
    <source>
        <dbReference type="ARBA" id="ARBA00004123"/>
    </source>
</evidence>
<evidence type="ECO:0000256" key="10">
    <source>
        <dbReference type="ARBA" id="ARBA00022824"/>
    </source>
</evidence>
<evidence type="ECO:0000256" key="7">
    <source>
        <dbReference type="ARBA" id="ARBA00022475"/>
    </source>
</evidence>
<keyword evidence="9" id="KW-0833">Ubl conjugation pathway</keyword>
<evidence type="ECO:0000313" key="18">
    <source>
        <dbReference type="EMBL" id="RVE73233.1"/>
    </source>
</evidence>
<dbReference type="AlphaFoldDB" id="A0A437DE42"/>
<organism evidence="18 19">
    <name type="scientific">Oryzias javanicus</name>
    <name type="common">Javanese ricefish</name>
    <name type="synonym">Aplocheilus javanicus</name>
    <dbReference type="NCBI Taxonomy" id="123683"/>
    <lineage>
        <taxon>Eukaryota</taxon>
        <taxon>Metazoa</taxon>
        <taxon>Chordata</taxon>
        <taxon>Craniata</taxon>
        <taxon>Vertebrata</taxon>
        <taxon>Euteleostomi</taxon>
        <taxon>Actinopterygii</taxon>
        <taxon>Neopterygii</taxon>
        <taxon>Teleostei</taxon>
        <taxon>Neoteleostei</taxon>
        <taxon>Acanthomorphata</taxon>
        <taxon>Ovalentaria</taxon>
        <taxon>Atherinomorphae</taxon>
        <taxon>Beloniformes</taxon>
        <taxon>Adrianichthyidae</taxon>
        <taxon>Oryziinae</taxon>
        <taxon>Oryzias</taxon>
    </lineage>
</organism>
<keyword evidence="7" id="KW-1003">Cell membrane</keyword>
<evidence type="ECO:0000256" key="4">
    <source>
        <dbReference type="ARBA" id="ARBA00004496"/>
    </source>
</evidence>
<evidence type="ECO:0000313" key="19">
    <source>
        <dbReference type="Proteomes" id="UP000283210"/>
    </source>
</evidence>
<dbReference type="FunFam" id="2.60.40.780:FF:000001">
    <property type="entry name" value="von Hippel-Lindau disease tumor suppressor"/>
    <property type="match status" value="1"/>
</dbReference>
<sequence>MLCACEQACRHISSGPIETQNGGVSSRYRKRNIIILDKFFPPTTTEREGEQPLPLIRSLNSRVPVSAVFCNRTPYVVRPLWIDYSGVPQAYEDLKPGSGRRMTTYVGHPWFFRDAATDEPLKVNGKEFFLPQPAENGDVSVNITLPVDSLKDRALHVIRCLVQPEDYRKLEIARCLHEELEDQPNALKDLQHINRLVERRMQERNQDQDV</sequence>
<gene>
    <name evidence="18" type="ORF">OJAV_G00048720</name>
</gene>
<reference evidence="18 19" key="1">
    <citation type="submission" date="2018-11" db="EMBL/GenBank/DDBJ databases">
        <authorList>
            <person name="Lopez-Roques C."/>
            <person name="Donnadieu C."/>
            <person name="Bouchez O."/>
            <person name="Klopp C."/>
            <person name="Cabau C."/>
            <person name="Zahm M."/>
        </authorList>
    </citation>
    <scope>NUCLEOTIDE SEQUENCE [LARGE SCALE GENOMIC DNA]</scope>
    <source>
        <strain evidence="18">RS831</strain>
        <tissue evidence="18">Whole body</tissue>
    </source>
</reference>
<dbReference type="Gene3D" id="1.10.750.10">
    <property type="entry name" value="von Hippel-Lindau disease tumour suppressor, alpha domain"/>
    <property type="match status" value="1"/>
</dbReference>
<dbReference type="CDD" id="cd05468">
    <property type="entry name" value="pVHL"/>
    <property type="match status" value="1"/>
</dbReference>
<keyword evidence="11" id="KW-0472">Membrane</keyword>
<accession>A0A437DE42</accession>
<evidence type="ECO:0000256" key="14">
    <source>
        <dbReference type="ARBA" id="ARBA00072532"/>
    </source>
</evidence>
<dbReference type="GO" id="GO:0001666">
    <property type="term" value="P:response to hypoxia"/>
    <property type="evidence" value="ECO:0007669"/>
    <property type="project" value="UniProtKB-ARBA"/>
</dbReference>
<dbReference type="SUPFAM" id="SSF49468">
    <property type="entry name" value="VHL"/>
    <property type="match status" value="1"/>
</dbReference>
<dbReference type="InterPro" id="IPR036208">
    <property type="entry name" value="VHL_sf"/>
</dbReference>
<evidence type="ECO:0000256" key="12">
    <source>
        <dbReference type="ARBA" id="ARBA00023242"/>
    </source>
</evidence>
<reference evidence="18 19" key="2">
    <citation type="submission" date="2019-01" db="EMBL/GenBank/DDBJ databases">
        <title>A chromosome length genome reference of the Java medaka (oryzias javanicus).</title>
        <authorList>
            <person name="Herpin A."/>
            <person name="Takehana Y."/>
            <person name="Naruse K."/>
            <person name="Ansai S."/>
            <person name="Kawaguchi M."/>
        </authorList>
    </citation>
    <scope>NUCLEOTIDE SEQUENCE [LARGE SCALE GENOMIC DNA]</scope>
    <source>
        <strain evidence="18">RS831</strain>
        <tissue evidence="18">Whole body</tissue>
    </source>
</reference>
<dbReference type="EMBL" id="CM012441">
    <property type="protein sequence ID" value="RVE73233.1"/>
    <property type="molecule type" value="Genomic_DNA"/>
</dbReference>
<dbReference type="InterPro" id="IPR037139">
    <property type="entry name" value="VHL_alpha_dom_sf"/>
</dbReference>
<feature type="domain" description="von Hippel-Lindau disease tumour suppressor beta" evidence="16">
    <location>
        <begin position="56"/>
        <end position="137"/>
    </location>
</feature>
<dbReference type="Pfam" id="PF01847">
    <property type="entry name" value="VHL"/>
    <property type="match status" value="1"/>
</dbReference>
<keyword evidence="12" id="KW-0539">Nucleus</keyword>
<keyword evidence="19" id="KW-1185">Reference proteome</keyword>
<evidence type="ECO:0000256" key="13">
    <source>
        <dbReference type="ARBA" id="ARBA00059036"/>
    </source>
</evidence>
<comment type="pathway">
    <text evidence="5">Protein modification; protein ubiquitination.</text>
</comment>
<dbReference type="Pfam" id="PF17211">
    <property type="entry name" value="VHL_C"/>
    <property type="match status" value="1"/>
</dbReference>
<dbReference type="OrthoDB" id="413400at2759"/>
<dbReference type="GO" id="GO:0005783">
    <property type="term" value="C:endoplasmic reticulum"/>
    <property type="evidence" value="ECO:0007669"/>
    <property type="project" value="UniProtKB-SubCell"/>
</dbReference>
<evidence type="ECO:0000256" key="8">
    <source>
        <dbReference type="ARBA" id="ARBA00022490"/>
    </source>
</evidence>
<dbReference type="InterPro" id="IPR037140">
    <property type="entry name" value="VHL_beta_dom_sf"/>
</dbReference>
<dbReference type="InterPro" id="IPR022772">
    <property type="entry name" value="VHL_tumour_suppress_b/a_dom"/>
</dbReference>
<evidence type="ECO:0000259" key="17">
    <source>
        <dbReference type="Pfam" id="PF17211"/>
    </source>
</evidence>
<comment type="similarity">
    <text evidence="6">Belongs to the VHL family.</text>
</comment>
<protein>
    <recommendedName>
        <fullName evidence="14">von Hippel-Lindau disease tumor suppressor</fullName>
    </recommendedName>
    <alternativeName>
        <fullName evidence="15">pVHL</fullName>
    </alternativeName>
</protein>
<proteinExistence type="inferred from homology"/>
<evidence type="ECO:0000256" key="5">
    <source>
        <dbReference type="ARBA" id="ARBA00004906"/>
    </source>
</evidence>
<dbReference type="Proteomes" id="UP000283210">
    <property type="component" value="Chromosome 5"/>
</dbReference>
<dbReference type="FunFam" id="1.10.750.10:FF:000001">
    <property type="entry name" value="von Hippel-Lindau disease tumor suppressor"/>
    <property type="match status" value="1"/>
</dbReference>
<dbReference type="GO" id="GO:0010468">
    <property type="term" value="P:regulation of gene expression"/>
    <property type="evidence" value="ECO:0007669"/>
    <property type="project" value="UniProtKB-ARBA"/>
</dbReference>
<dbReference type="Gene3D" id="2.60.40.780">
    <property type="entry name" value="von Hippel-Lindau disease tumour suppressor, beta domain"/>
    <property type="match status" value="1"/>
</dbReference>
<evidence type="ECO:0000256" key="11">
    <source>
        <dbReference type="ARBA" id="ARBA00023136"/>
    </source>
</evidence>
<dbReference type="InterPro" id="IPR024048">
    <property type="entry name" value="VHL_alpha_dom"/>
</dbReference>